<dbReference type="GO" id="GO:0016239">
    <property type="term" value="P:positive regulation of macroautophagy"/>
    <property type="evidence" value="ECO:0007669"/>
    <property type="project" value="TreeGrafter"/>
</dbReference>
<dbReference type="GO" id="GO:0032481">
    <property type="term" value="P:positive regulation of type I interferon production"/>
    <property type="evidence" value="ECO:0007669"/>
    <property type="project" value="InterPro"/>
</dbReference>
<gene>
    <name evidence="2" type="primary">TMEM173</name>
    <name evidence="2" type="ORF">EVAR_16950_1</name>
</gene>
<dbReference type="OrthoDB" id="6053839at2759"/>
<dbReference type="EMBL" id="BGZK01000092">
    <property type="protein sequence ID" value="GBP18005.1"/>
    <property type="molecule type" value="Genomic_DNA"/>
</dbReference>
<dbReference type="InterPro" id="IPR029158">
    <property type="entry name" value="STING"/>
</dbReference>
<dbReference type="GO" id="GO:0005789">
    <property type="term" value="C:endoplasmic reticulum membrane"/>
    <property type="evidence" value="ECO:0007669"/>
    <property type="project" value="TreeGrafter"/>
</dbReference>
<dbReference type="GO" id="GO:0035438">
    <property type="term" value="F:cyclic-di-GMP binding"/>
    <property type="evidence" value="ECO:0007669"/>
    <property type="project" value="TreeGrafter"/>
</dbReference>
<dbReference type="InterPro" id="IPR055432">
    <property type="entry name" value="STING_LBD"/>
</dbReference>
<evidence type="ECO:0000259" key="1">
    <source>
        <dbReference type="Pfam" id="PF15009"/>
    </source>
</evidence>
<dbReference type="PANTHER" id="PTHR34339">
    <property type="entry name" value="STIMULATOR OF INTERFERON GENES PROTEIN"/>
    <property type="match status" value="1"/>
</dbReference>
<name>A0A4C1TVE9_EUMVA</name>
<protein>
    <submittedName>
        <fullName evidence="2">Stimulator of interferon genes protein</fullName>
    </submittedName>
</protein>
<dbReference type="GO" id="GO:0061507">
    <property type="term" value="F:2',3'-cyclic GMP-AMP binding"/>
    <property type="evidence" value="ECO:0007669"/>
    <property type="project" value="TreeGrafter"/>
</dbReference>
<evidence type="ECO:0000313" key="2">
    <source>
        <dbReference type="EMBL" id="GBP18005.1"/>
    </source>
</evidence>
<dbReference type="GO" id="GO:0061709">
    <property type="term" value="P:reticulophagy"/>
    <property type="evidence" value="ECO:0007669"/>
    <property type="project" value="TreeGrafter"/>
</dbReference>
<dbReference type="InterPro" id="IPR038623">
    <property type="entry name" value="STING_C_sf"/>
</dbReference>
<dbReference type="GO" id="GO:0002218">
    <property type="term" value="P:activation of innate immune response"/>
    <property type="evidence" value="ECO:0007669"/>
    <property type="project" value="InterPro"/>
</dbReference>
<sequence>MACSFYEGYLVHILPNDGAQFGGFEKNIERYEAVHKVTFPVKKLFLIITKKLYCPPDLADFNKNDKNLPYLEACSSLEDVEKDVAGVKNRKYRNSIYKIYQKGADPVYIAAECATPLHTLQKVKERRAEYKDTTLLNARPVCTRAVPDDRAPSGVPGHVTNSNFTPRSGCAMFHIFFFIKFI</sequence>
<reference evidence="2 3" key="1">
    <citation type="journal article" date="2019" name="Commun. Biol.">
        <title>The bagworm genome reveals a unique fibroin gene that provides high tensile strength.</title>
        <authorList>
            <person name="Kono N."/>
            <person name="Nakamura H."/>
            <person name="Ohtoshi R."/>
            <person name="Tomita M."/>
            <person name="Numata K."/>
            <person name="Arakawa K."/>
        </authorList>
    </citation>
    <scope>NUCLEOTIDE SEQUENCE [LARGE SCALE GENOMIC DNA]</scope>
</reference>
<dbReference type="PANTHER" id="PTHR34339:SF1">
    <property type="entry name" value="STIMULATOR OF INTERFERON GENES PROTEIN"/>
    <property type="match status" value="1"/>
</dbReference>
<dbReference type="AlphaFoldDB" id="A0A4C1TVE9"/>
<dbReference type="GO" id="GO:0000045">
    <property type="term" value="P:autophagosome assembly"/>
    <property type="evidence" value="ECO:0007669"/>
    <property type="project" value="TreeGrafter"/>
</dbReference>
<dbReference type="Gene3D" id="3.40.50.12100">
    <property type="entry name" value="Stimulator of interferon genes protein"/>
    <property type="match status" value="1"/>
</dbReference>
<evidence type="ECO:0000313" key="3">
    <source>
        <dbReference type="Proteomes" id="UP000299102"/>
    </source>
</evidence>
<dbReference type="Proteomes" id="UP000299102">
    <property type="component" value="Unassembled WGS sequence"/>
</dbReference>
<organism evidence="2 3">
    <name type="scientific">Eumeta variegata</name>
    <name type="common">Bagworm moth</name>
    <name type="synonym">Eumeta japonica</name>
    <dbReference type="NCBI Taxonomy" id="151549"/>
    <lineage>
        <taxon>Eukaryota</taxon>
        <taxon>Metazoa</taxon>
        <taxon>Ecdysozoa</taxon>
        <taxon>Arthropoda</taxon>
        <taxon>Hexapoda</taxon>
        <taxon>Insecta</taxon>
        <taxon>Pterygota</taxon>
        <taxon>Neoptera</taxon>
        <taxon>Endopterygota</taxon>
        <taxon>Lepidoptera</taxon>
        <taxon>Glossata</taxon>
        <taxon>Ditrysia</taxon>
        <taxon>Tineoidea</taxon>
        <taxon>Psychidae</taxon>
        <taxon>Oiketicinae</taxon>
        <taxon>Eumeta</taxon>
    </lineage>
</organism>
<keyword evidence="3" id="KW-1185">Reference proteome</keyword>
<accession>A0A4C1TVE9</accession>
<dbReference type="GO" id="GO:0045087">
    <property type="term" value="P:innate immune response"/>
    <property type="evidence" value="ECO:0007669"/>
    <property type="project" value="TreeGrafter"/>
</dbReference>
<dbReference type="Pfam" id="PF15009">
    <property type="entry name" value="STING_LBD"/>
    <property type="match status" value="1"/>
</dbReference>
<dbReference type="GO" id="GO:0005776">
    <property type="term" value="C:autophagosome"/>
    <property type="evidence" value="ECO:0007669"/>
    <property type="project" value="TreeGrafter"/>
</dbReference>
<comment type="caution">
    <text evidence="2">The sequence shown here is derived from an EMBL/GenBank/DDBJ whole genome shotgun (WGS) entry which is preliminary data.</text>
</comment>
<proteinExistence type="predicted"/>
<dbReference type="STRING" id="151549.A0A4C1TVE9"/>
<feature type="domain" description="STING ligand-binding" evidence="1">
    <location>
        <begin position="1"/>
        <end position="128"/>
    </location>
</feature>